<evidence type="ECO:0000256" key="14">
    <source>
        <dbReference type="ARBA" id="ARBA00049638"/>
    </source>
</evidence>
<dbReference type="Gene3D" id="3.40.190.10">
    <property type="entry name" value="Periplasmic binding protein-like II"/>
    <property type="match status" value="2"/>
</dbReference>
<evidence type="ECO:0000313" key="19">
    <source>
        <dbReference type="Proteomes" id="UP001141552"/>
    </source>
</evidence>
<feature type="transmembrane region" description="Helical" evidence="15">
    <location>
        <begin position="759"/>
        <end position="786"/>
    </location>
</feature>
<dbReference type="SMART" id="SM00079">
    <property type="entry name" value="PBPe"/>
    <property type="match status" value="1"/>
</dbReference>
<proteinExistence type="inferred from homology"/>
<dbReference type="FunFam" id="3.40.50.2300:FF:000081">
    <property type="entry name" value="Glutamate receptor"/>
    <property type="match status" value="1"/>
</dbReference>
<keyword evidence="9 15" id="KW-0472">Membrane</keyword>
<dbReference type="Proteomes" id="UP001141552">
    <property type="component" value="Unassembled WGS sequence"/>
</dbReference>
<evidence type="ECO:0000256" key="12">
    <source>
        <dbReference type="ARBA" id="ARBA00023286"/>
    </source>
</evidence>
<evidence type="ECO:0000256" key="15">
    <source>
        <dbReference type="SAM" id="Phobius"/>
    </source>
</evidence>
<dbReference type="GO" id="GO:0015276">
    <property type="term" value="F:ligand-gated monoatomic ion channel activity"/>
    <property type="evidence" value="ECO:0007669"/>
    <property type="project" value="InterPro"/>
</dbReference>
<dbReference type="InterPro" id="IPR001320">
    <property type="entry name" value="Iontro_rcpt_C"/>
</dbReference>
<dbReference type="SMART" id="SM00062">
    <property type="entry name" value="PBPb"/>
    <property type="match status" value="1"/>
</dbReference>
<feature type="non-terminal residue" evidence="18">
    <location>
        <position position="809"/>
    </location>
</feature>
<evidence type="ECO:0000256" key="7">
    <source>
        <dbReference type="ARBA" id="ARBA00022989"/>
    </source>
</evidence>
<reference evidence="18" key="2">
    <citation type="journal article" date="2023" name="Plants (Basel)">
        <title>Annotation of the Turnera subulata (Passifloraceae) Draft Genome Reveals the S-Locus Evolved after the Divergence of Turneroideae from Passifloroideae in a Stepwise Manner.</title>
        <authorList>
            <person name="Henning P.M."/>
            <person name="Roalson E.H."/>
            <person name="Mir W."/>
            <person name="McCubbin A.G."/>
            <person name="Shore J.S."/>
        </authorList>
    </citation>
    <scope>NUCLEOTIDE SEQUENCE</scope>
    <source>
        <strain evidence="18">F60SS</strain>
    </source>
</reference>
<comment type="caution">
    <text evidence="18">The sequence shown here is derived from an EMBL/GenBank/DDBJ whole genome shotgun (WGS) entry which is preliminary data.</text>
</comment>
<reference evidence="18" key="1">
    <citation type="submission" date="2022-02" db="EMBL/GenBank/DDBJ databases">
        <authorList>
            <person name="Henning P.M."/>
            <person name="McCubbin A.G."/>
            <person name="Shore J.S."/>
        </authorList>
    </citation>
    <scope>NUCLEOTIDE SEQUENCE</scope>
    <source>
        <strain evidence="18">F60SS</strain>
        <tissue evidence="18">Leaves</tissue>
    </source>
</reference>
<keyword evidence="6" id="KW-0732">Signal</keyword>
<keyword evidence="13" id="KW-0407">Ion channel</keyword>
<accession>A0A9Q0GGU2</accession>
<dbReference type="CDD" id="cd19990">
    <property type="entry name" value="PBP1_GABAb_receptor_plant"/>
    <property type="match status" value="1"/>
</dbReference>
<evidence type="ECO:0000256" key="2">
    <source>
        <dbReference type="ARBA" id="ARBA00008685"/>
    </source>
</evidence>
<evidence type="ECO:0000313" key="18">
    <source>
        <dbReference type="EMBL" id="KAJ4849506.1"/>
    </source>
</evidence>
<keyword evidence="7 15" id="KW-1133">Transmembrane helix</keyword>
<evidence type="ECO:0000256" key="3">
    <source>
        <dbReference type="ARBA" id="ARBA00011095"/>
    </source>
</evidence>
<organism evidence="18 19">
    <name type="scientific">Turnera subulata</name>
    <dbReference type="NCBI Taxonomy" id="218843"/>
    <lineage>
        <taxon>Eukaryota</taxon>
        <taxon>Viridiplantae</taxon>
        <taxon>Streptophyta</taxon>
        <taxon>Embryophyta</taxon>
        <taxon>Tracheophyta</taxon>
        <taxon>Spermatophyta</taxon>
        <taxon>Magnoliopsida</taxon>
        <taxon>eudicotyledons</taxon>
        <taxon>Gunneridae</taxon>
        <taxon>Pentapetalae</taxon>
        <taxon>rosids</taxon>
        <taxon>fabids</taxon>
        <taxon>Malpighiales</taxon>
        <taxon>Passifloraceae</taxon>
        <taxon>Turnera</taxon>
    </lineage>
</organism>
<keyword evidence="10" id="KW-0675">Receptor</keyword>
<feature type="transmembrane region" description="Helical" evidence="15">
    <location>
        <begin position="583"/>
        <end position="607"/>
    </location>
</feature>
<evidence type="ECO:0000259" key="16">
    <source>
        <dbReference type="SMART" id="SM00062"/>
    </source>
</evidence>
<evidence type="ECO:0008006" key="20">
    <source>
        <dbReference type="Google" id="ProtNLM"/>
    </source>
</evidence>
<dbReference type="Gene3D" id="3.40.50.2300">
    <property type="match status" value="1"/>
</dbReference>
<comment type="subunit">
    <text evidence="3">May form heteromers.</text>
</comment>
<evidence type="ECO:0000256" key="13">
    <source>
        <dbReference type="ARBA" id="ARBA00023303"/>
    </source>
</evidence>
<protein>
    <recommendedName>
        <fullName evidence="20">Ionotropic glutamate receptor C-terminal domain-containing protein</fullName>
    </recommendedName>
</protein>
<feature type="non-terminal residue" evidence="18">
    <location>
        <position position="1"/>
    </location>
</feature>
<comment type="similarity">
    <text evidence="2">Belongs to the glutamate-gated ion channel (TC 1.A.10.1) family.</text>
</comment>
<dbReference type="InterPro" id="IPR017103">
    <property type="entry name" value="Iontropic_Glu_rcpt_pln"/>
</dbReference>
<dbReference type="PANTHER" id="PTHR34836:SF1">
    <property type="entry name" value="OS09G0428600 PROTEIN"/>
    <property type="match status" value="1"/>
</dbReference>
<dbReference type="Gene3D" id="1.10.287.70">
    <property type="match status" value="1"/>
</dbReference>
<evidence type="ECO:0000256" key="8">
    <source>
        <dbReference type="ARBA" id="ARBA00023065"/>
    </source>
</evidence>
<dbReference type="Pfam" id="PF00497">
    <property type="entry name" value="SBP_bac_3"/>
    <property type="match status" value="1"/>
</dbReference>
<evidence type="ECO:0000259" key="17">
    <source>
        <dbReference type="SMART" id="SM00079"/>
    </source>
</evidence>
<dbReference type="InterPro" id="IPR001638">
    <property type="entry name" value="Solute-binding_3/MltF_N"/>
</dbReference>
<dbReference type="InterPro" id="IPR015683">
    <property type="entry name" value="Ionotropic_Glu_rcpt"/>
</dbReference>
<feature type="domain" description="Solute-binding protein family 3/N-terminal" evidence="16">
    <location>
        <begin position="453"/>
        <end position="737"/>
    </location>
</feature>
<dbReference type="PANTHER" id="PTHR34836">
    <property type="entry name" value="OS06G0188250 PROTEIN"/>
    <property type="match status" value="1"/>
</dbReference>
<dbReference type="InterPro" id="IPR028082">
    <property type="entry name" value="Peripla_BP_I"/>
</dbReference>
<dbReference type="FunFam" id="3.40.190.10:FF:000103">
    <property type="entry name" value="Glutamate receptor"/>
    <property type="match status" value="1"/>
</dbReference>
<keyword evidence="4" id="KW-0813">Transport</keyword>
<dbReference type="PIRSF" id="PIRSF037090">
    <property type="entry name" value="Iontro_Glu-like_rcpt_pln"/>
    <property type="match status" value="1"/>
</dbReference>
<evidence type="ECO:0000256" key="6">
    <source>
        <dbReference type="ARBA" id="ARBA00022729"/>
    </source>
</evidence>
<dbReference type="InterPro" id="IPR001828">
    <property type="entry name" value="ANF_lig-bd_rcpt"/>
</dbReference>
<keyword evidence="11" id="KW-0325">Glycoprotein</keyword>
<dbReference type="SUPFAM" id="SSF53850">
    <property type="entry name" value="Periplasmic binding protein-like II"/>
    <property type="match status" value="1"/>
</dbReference>
<dbReference type="EMBL" id="JAKUCV010000586">
    <property type="protein sequence ID" value="KAJ4849506.1"/>
    <property type="molecule type" value="Genomic_DNA"/>
</dbReference>
<keyword evidence="8" id="KW-0406">Ion transport</keyword>
<dbReference type="GO" id="GO:0016020">
    <property type="term" value="C:membrane"/>
    <property type="evidence" value="ECO:0007669"/>
    <property type="project" value="UniProtKB-SubCell"/>
</dbReference>
<keyword evidence="5 15" id="KW-0812">Transmembrane</keyword>
<evidence type="ECO:0000256" key="4">
    <source>
        <dbReference type="ARBA" id="ARBA00022448"/>
    </source>
</evidence>
<comment type="function">
    <text evidence="14">Glutamate-gated receptor that probably acts as a non-selective cation channel. May be involved in light-signal transduction and calcium homeostasis via the regulation of calcium influx into cells.</text>
</comment>
<gene>
    <name evidence="18" type="ORF">Tsubulata_031914</name>
</gene>
<comment type="subcellular location">
    <subcellularLocation>
        <location evidence="1">Membrane</location>
        <topology evidence="1">Multi-pass membrane protein</topology>
    </subcellularLocation>
</comment>
<dbReference type="CDD" id="cd13686">
    <property type="entry name" value="GluR_Plant"/>
    <property type="match status" value="1"/>
</dbReference>
<evidence type="ECO:0000256" key="9">
    <source>
        <dbReference type="ARBA" id="ARBA00023136"/>
    </source>
</evidence>
<sequence>PDLLLTCDLPYASLITYNDSLGALEDEVHVGVILDMTSWAGKIGHTSISMAISDFYSKHSHYKSRLVLHTKDSRGDPFCALSTGEFCIYVESPRIESHGDSWNVVGEVDSLKGALDLNFKCAAIKLMENINVQAILFGAQTSTEAKFLAELGMRAEVPTISFLPTSQAISLARYPHFVQFTEDETSTVKAITSLVEEFSWRSVILVYEDTDHGEELIPSMIGSFQDIDVRIAHRIAIKADSTDEQIAKQLHVAFTSQTGVFVVHLSTCLASLLFLNVKNLGMMSEGYVWIVTDKTMNFLHSMDSSIVEDMQGVLGFRPYISPSEELKNFTSRWRRKFLLENANVEGMLELNAYGVWSYDAISALAMAAERVRIRSASLISKAEEKGELDSGLQQVALHKKWTDQRKCIIHPLLLVTLAPLFGLEDLQPLKTSAAASVNKRLKIGVPLALFTELVNIARDPRTNATIVTGFCIDVFKAALEALDYEVQYDFIPFQTDSGQVAGSYSDLIDKVYYKKYDAVVGDTTITVNRSLRVDFTMPYTDMGYATVVGKTNCNDITICGSSCIPLLPDCGQPVKLSSNLSKFIVIVWVFVVLILTSSYTATLASMLTVKQIQSLSKGTSIGLLPGSILINKFINNLNFIDSTLKPYQSPHEFAKALTEGSKKGGVSAIAEEITYLKILLARYPNQFSMIDPKPYSNGFGFVFPKGSPLAADISREIKRMREEGTLKKLEEAWFVGDDQSYMSADGAKDDPAALSVRNFGGAFVISGTNTALATVLAIFILSFIFLKKKWNHFKSRWRHLLWEYSQSLR</sequence>
<feature type="domain" description="Ionotropic glutamate receptor C-terminal" evidence="17">
    <location>
        <begin position="442"/>
        <end position="736"/>
    </location>
</feature>
<dbReference type="OrthoDB" id="5984008at2759"/>
<dbReference type="Pfam" id="PF01094">
    <property type="entry name" value="ANF_receptor"/>
    <property type="match status" value="1"/>
</dbReference>
<evidence type="ECO:0000256" key="5">
    <source>
        <dbReference type="ARBA" id="ARBA00022692"/>
    </source>
</evidence>
<name>A0A9Q0GGU2_9ROSI</name>
<dbReference type="SUPFAM" id="SSF53822">
    <property type="entry name" value="Periplasmic binding protein-like I"/>
    <property type="match status" value="1"/>
</dbReference>
<evidence type="ECO:0000256" key="10">
    <source>
        <dbReference type="ARBA" id="ARBA00023170"/>
    </source>
</evidence>
<evidence type="ECO:0000256" key="1">
    <source>
        <dbReference type="ARBA" id="ARBA00004141"/>
    </source>
</evidence>
<dbReference type="AlphaFoldDB" id="A0A9Q0GGU2"/>
<evidence type="ECO:0000256" key="11">
    <source>
        <dbReference type="ARBA" id="ARBA00023180"/>
    </source>
</evidence>
<keyword evidence="12" id="KW-1071">Ligand-gated ion channel</keyword>
<keyword evidence="19" id="KW-1185">Reference proteome</keyword>
<dbReference type="InterPro" id="IPR044440">
    <property type="entry name" value="GABAb_receptor_plant_PBP1"/>
</dbReference>